<evidence type="ECO:0000256" key="6">
    <source>
        <dbReference type="ARBA" id="ARBA00023242"/>
    </source>
</evidence>
<keyword evidence="5" id="KW-0804">Transcription</keyword>
<dbReference type="SMART" id="SM01266">
    <property type="entry name" value="Mac"/>
    <property type="match status" value="1"/>
</dbReference>
<dbReference type="PANTHER" id="PTHR23416:SF76">
    <property type="entry name" value="ZN(II)2CYS6 TRANSCRIPTION FACTOR (EUROFUNG)"/>
    <property type="match status" value="1"/>
</dbReference>
<keyword evidence="3" id="KW-0805">Transcription regulation</keyword>
<dbReference type="Proteomes" id="UP000177622">
    <property type="component" value="Unassembled WGS sequence"/>
</dbReference>
<feature type="region of interest" description="Disordered" evidence="7">
    <location>
        <begin position="259"/>
        <end position="282"/>
    </location>
</feature>
<evidence type="ECO:0000313" key="10">
    <source>
        <dbReference type="Proteomes" id="UP000177622"/>
    </source>
</evidence>
<dbReference type="PANTHER" id="PTHR23416">
    <property type="entry name" value="SIALIC ACID SYNTHASE-RELATED"/>
    <property type="match status" value="1"/>
</dbReference>
<evidence type="ECO:0000256" key="7">
    <source>
        <dbReference type="SAM" id="MobiDB-lite"/>
    </source>
</evidence>
<feature type="compositionally biased region" description="Basic and acidic residues" evidence="7">
    <location>
        <begin position="86"/>
        <end position="99"/>
    </location>
</feature>
<dbReference type="InterPro" id="IPR051159">
    <property type="entry name" value="Hexapeptide_acetyltransf"/>
</dbReference>
<dbReference type="PROSITE" id="PS00463">
    <property type="entry name" value="ZN2_CY6_FUNGAL_1"/>
    <property type="match status" value="1"/>
</dbReference>
<dbReference type="GO" id="GO:0000981">
    <property type="term" value="F:DNA-binding transcription factor activity, RNA polymerase II-specific"/>
    <property type="evidence" value="ECO:0007669"/>
    <property type="project" value="InterPro"/>
</dbReference>
<sequence>MTALAAAPVMNGHDSGTETGTEHSPSRFTAVNGREPVIGGNPGERGLQEKTNTDRRENRGVKDPDERLSQRSSPPVSSKNKRKRSESRDQESSNHEGDSSRSPGNRPEIQSNPTMPGSVSEERGNQSATPSHRSEGNDAGQTSANSPWSEYDSQLITQAQRAQQIDASDAHLADALQREASHERPGVNRSTPGAQASSPGYAPERHGAMQVAPKRKRVFSNRTKTGCMTCRRRKKKCDEQHPACNNCLRGGFLCEGYSSRSTWQKPSSTKTPIPLQSKEGYPDINGPYVQETTRHHDRQPALEHMEATKIRPLVVEDNDRPVPQYNSNNTGSSHGWSKQGWPGAGHPPYVSEPMAKPDYREVPSIHELTREGRSKPDYPVVPSIRDIGHGSHPKSNLPIFQSVEQRTLPVASVDTNSPQVQARMALSIEQQLSADTEKDKMIRGDLYRPFDVHLVEDRDRCRGALWRFNNACNPLTGVSTKEQNRLLKELIVPPASSFVNSPGVGEFRSVGSISQGVVVEAPFTCHYGYNIHIEENVMISENCLFVDDCGIRIGCHTWIGPDVKILTSTASPNMQERKGSQIRYQGRQVIIEQECYLGAGCIIYPGVRLERGAYVAPGEVVRTNVAAYTHQGLKPNLM</sequence>
<dbReference type="Pfam" id="PF12464">
    <property type="entry name" value="Mac"/>
    <property type="match status" value="1"/>
</dbReference>
<dbReference type="CDD" id="cd00067">
    <property type="entry name" value="GAL4"/>
    <property type="match status" value="1"/>
</dbReference>
<dbReference type="GO" id="GO:0003677">
    <property type="term" value="F:DNA binding"/>
    <property type="evidence" value="ECO:0007669"/>
    <property type="project" value="UniProtKB-KW"/>
</dbReference>
<organism evidence="9 10">
    <name type="scientific">Penicillium arizonense</name>
    <dbReference type="NCBI Taxonomy" id="1835702"/>
    <lineage>
        <taxon>Eukaryota</taxon>
        <taxon>Fungi</taxon>
        <taxon>Dikarya</taxon>
        <taxon>Ascomycota</taxon>
        <taxon>Pezizomycotina</taxon>
        <taxon>Eurotiomycetes</taxon>
        <taxon>Eurotiomycetidae</taxon>
        <taxon>Eurotiales</taxon>
        <taxon>Aspergillaceae</taxon>
        <taxon>Penicillium</taxon>
    </lineage>
</organism>
<keyword evidence="4" id="KW-0238">DNA-binding</keyword>
<feature type="domain" description="Zn(2)-C6 fungal-type" evidence="8">
    <location>
        <begin position="226"/>
        <end position="254"/>
    </location>
</feature>
<feature type="region of interest" description="Disordered" evidence="7">
    <location>
        <begin position="177"/>
        <end position="213"/>
    </location>
</feature>
<dbReference type="EMBL" id="LXJU01000035">
    <property type="protein sequence ID" value="OGE47912.1"/>
    <property type="molecule type" value="Genomic_DNA"/>
</dbReference>
<dbReference type="OrthoDB" id="25818at2759"/>
<evidence type="ECO:0000259" key="8">
    <source>
        <dbReference type="PROSITE" id="PS50048"/>
    </source>
</evidence>
<dbReference type="Gene3D" id="2.160.10.10">
    <property type="entry name" value="Hexapeptide repeat proteins"/>
    <property type="match status" value="1"/>
</dbReference>
<feature type="compositionally biased region" description="Polar residues" evidence="7">
    <location>
        <begin position="259"/>
        <end position="271"/>
    </location>
</feature>
<evidence type="ECO:0000256" key="4">
    <source>
        <dbReference type="ARBA" id="ARBA00023125"/>
    </source>
</evidence>
<dbReference type="RefSeq" id="XP_022483369.1">
    <property type="nucleotide sequence ID" value="XM_022636791.1"/>
</dbReference>
<comment type="caution">
    <text evidence="9">The sequence shown here is derived from an EMBL/GenBank/DDBJ whole genome shotgun (WGS) entry which is preliminary data.</text>
</comment>
<keyword evidence="2" id="KW-0808">Transferase</keyword>
<evidence type="ECO:0000313" key="9">
    <source>
        <dbReference type="EMBL" id="OGE47912.1"/>
    </source>
</evidence>
<dbReference type="SUPFAM" id="SSF57701">
    <property type="entry name" value="Zn2/Cys6 DNA-binding domain"/>
    <property type="match status" value="1"/>
</dbReference>
<dbReference type="GO" id="GO:0008270">
    <property type="term" value="F:zinc ion binding"/>
    <property type="evidence" value="ECO:0007669"/>
    <property type="project" value="InterPro"/>
</dbReference>
<evidence type="ECO:0000256" key="2">
    <source>
        <dbReference type="ARBA" id="ARBA00022679"/>
    </source>
</evidence>
<dbReference type="PROSITE" id="PS50048">
    <property type="entry name" value="ZN2_CY6_FUNGAL_2"/>
    <property type="match status" value="1"/>
</dbReference>
<evidence type="ECO:0000256" key="1">
    <source>
        <dbReference type="ARBA" id="ARBA00007274"/>
    </source>
</evidence>
<dbReference type="STRING" id="1835702.A0A1F5L3Y3"/>
<dbReference type="InterPro" id="IPR001138">
    <property type="entry name" value="Zn2Cys6_DnaBD"/>
</dbReference>
<evidence type="ECO:0000256" key="3">
    <source>
        <dbReference type="ARBA" id="ARBA00023015"/>
    </source>
</evidence>
<dbReference type="SMART" id="SM00066">
    <property type="entry name" value="GAL4"/>
    <property type="match status" value="1"/>
</dbReference>
<proteinExistence type="inferred from homology"/>
<keyword evidence="6" id="KW-0539">Nucleus</keyword>
<feature type="compositionally biased region" description="Polar residues" evidence="7">
    <location>
        <begin position="188"/>
        <end position="198"/>
    </location>
</feature>
<dbReference type="GeneID" id="34581525"/>
<dbReference type="Gene3D" id="4.10.240.10">
    <property type="entry name" value="Zn(2)-C6 fungal-type DNA-binding domain"/>
    <property type="match status" value="1"/>
</dbReference>
<evidence type="ECO:0000256" key="5">
    <source>
        <dbReference type="ARBA" id="ARBA00023163"/>
    </source>
</evidence>
<feature type="compositionally biased region" description="Polar residues" evidence="7">
    <location>
        <begin position="139"/>
        <end position="151"/>
    </location>
</feature>
<dbReference type="InterPro" id="IPR011004">
    <property type="entry name" value="Trimer_LpxA-like_sf"/>
</dbReference>
<dbReference type="InterPro" id="IPR024688">
    <property type="entry name" value="Mac_dom"/>
</dbReference>
<name>A0A1F5L3Y3_PENAI</name>
<feature type="compositionally biased region" description="Polar residues" evidence="7">
    <location>
        <begin position="100"/>
        <end position="117"/>
    </location>
</feature>
<feature type="compositionally biased region" description="Basic and acidic residues" evidence="7">
    <location>
        <begin position="46"/>
        <end position="69"/>
    </location>
</feature>
<gene>
    <name evidence="9" type="ORF">PENARI_c035G05876</name>
</gene>
<dbReference type="Pfam" id="PF00172">
    <property type="entry name" value="Zn_clus"/>
    <property type="match status" value="1"/>
</dbReference>
<dbReference type="Pfam" id="PF16628">
    <property type="entry name" value="Mac_assoc"/>
    <property type="match status" value="1"/>
</dbReference>
<dbReference type="GO" id="GO:0016407">
    <property type="term" value="F:acetyltransferase activity"/>
    <property type="evidence" value="ECO:0007669"/>
    <property type="project" value="InterPro"/>
</dbReference>
<comment type="similarity">
    <text evidence="1">Belongs to the transferase hexapeptide repeat family.</text>
</comment>
<accession>A0A1F5L3Y3</accession>
<protein>
    <recommendedName>
        <fullName evidence="8">Zn(2)-C6 fungal-type domain-containing protein</fullName>
    </recommendedName>
</protein>
<keyword evidence="10" id="KW-1185">Reference proteome</keyword>
<dbReference type="InterPro" id="IPR036864">
    <property type="entry name" value="Zn2-C6_fun-type_DNA-bd_sf"/>
</dbReference>
<dbReference type="SUPFAM" id="SSF51161">
    <property type="entry name" value="Trimeric LpxA-like enzymes"/>
    <property type="match status" value="1"/>
</dbReference>
<reference evidence="9 10" key="1">
    <citation type="journal article" date="2016" name="Sci. Rep.">
        <title>Penicillium arizonense, a new, genome sequenced fungal species, reveals a high chemical diversity in secreted metabolites.</title>
        <authorList>
            <person name="Grijseels S."/>
            <person name="Nielsen J.C."/>
            <person name="Randelovic M."/>
            <person name="Nielsen J."/>
            <person name="Nielsen K.F."/>
            <person name="Workman M."/>
            <person name="Frisvad J.C."/>
        </authorList>
    </citation>
    <scope>NUCLEOTIDE SEQUENCE [LARGE SCALE GENOMIC DNA]</scope>
    <source>
        <strain evidence="9 10">CBS 141311</strain>
    </source>
</reference>
<feature type="region of interest" description="Disordered" evidence="7">
    <location>
        <begin position="1"/>
        <end position="151"/>
    </location>
</feature>
<dbReference type="GO" id="GO:0008374">
    <property type="term" value="F:O-acyltransferase activity"/>
    <property type="evidence" value="ECO:0007669"/>
    <property type="project" value="TreeGrafter"/>
</dbReference>
<feature type="compositionally biased region" description="Basic and acidic residues" evidence="7">
    <location>
        <begin position="177"/>
        <end position="186"/>
    </location>
</feature>
<dbReference type="AlphaFoldDB" id="A0A1F5L3Y3"/>